<evidence type="ECO:0000313" key="9">
    <source>
        <dbReference type="EMBL" id="GJN42406.1"/>
    </source>
</evidence>
<reference evidence="9" key="1">
    <citation type="submission" date="2021-12" db="EMBL/GenBank/DDBJ databases">
        <title>Draft genome sequence of Corynebacterium ammoniagenes strain T-723.</title>
        <authorList>
            <person name="Matsuzawa M."/>
            <person name="Hiratani M."/>
            <person name="Abe I."/>
            <person name="Tsuji Y."/>
            <person name="Nakamura J."/>
        </authorList>
    </citation>
    <scope>NUCLEOTIDE SEQUENCE</scope>
    <source>
        <strain evidence="9">T-723</strain>
    </source>
</reference>
<keyword evidence="3 6" id="KW-0694">RNA-binding</keyword>
<comment type="caution">
    <text evidence="9">The sequence shown here is derived from an EMBL/GenBank/DDBJ whole genome shotgun (WGS) entry which is preliminary data.</text>
</comment>
<feature type="domain" description="NusB/RsmB/TIM44" evidence="8">
    <location>
        <begin position="44"/>
        <end position="174"/>
    </location>
</feature>
<evidence type="ECO:0000256" key="5">
    <source>
        <dbReference type="ARBA" id="ARBA00023163"/>
    </source>
</evidence>
<evidence type="ECO:0000256" key="3">
    <source>
        <dbReference type="ARBA" id="ARBA00022884"/>
    </source>
</evidence>
<keyword evidence="2 6" id="KW-0889">Transcription antitermination</keyword>
<evidence type="ECO:0000313" key="10">
    <source>
        <dbReference type="Proteomes" id="UP001054925"/>
    </source>
</evidence>
<feature type="compositionally biased region" description="Low complexity" evidence="7">
    <location>
        <begin position="243"/>
        <end position="263"/>
    </location>
</feature>
<feature type="region of interest" description="Disordered" evidence="7">
    <location>
        <begin position="1"/>
        <end position="40"/>
    </location>
</feature>
<evidence type="ECO:0000256" key="1">
    <source>
        <dbReference type="ARBA" id="ARBA00005952"/>
    </source>
</evidence>
<keyword evidence="5 6" id="KW-0804">Transcription</keyword>
<comment type="function">
    <text evidence="6">Involved in transcription antitermination. Required for transcription of ribosomal RNA (rRNA) genes. Binds specifically to the boxA antiterminator sequence of the ribosomal RNA (rrn) operons.</text>
</comment>
<dbReference type="Gene3D" id="1.10.940.10">
    <property type="entry name" value="NusB-like"/>
    <property type="match status" value="1"/>
</dbReference>
<keyword evidence="4 6" id="KW-0805">Transcription regulation</keyword>
<feature type="compositionally biased region" description="Acidic residues" evidence="7">
    <location>
        <begin position="187"/>
        <end position="215"/>
    </location>
</feature>
<dbReference type="AlphaFoldDB" id="A0AAV5GA50"/>
<dbReference type="InterPro" id="IPR006027">
    <property type="entry name" value="NusB_RsmB_TIM44"/>
</dbReference>
<dbReference type="InterPro" id="IPR035926">
    <property type="entry name" value="NusB-like_sf"/>
</dbReference>
<dbReference type="GO" id="GO:0006353">
    <property type="term" value="P:DNA-templated transcription termination"/>
    <property type="evidence" value="ECO:0007669"/>
    <property type="project" value="UniProtKB-UniRule"/>
</dbReference>
<proteinExistence type="inferred from homology"/>
<protein>
    <recommendedName>
        <fullName evidence="6">Transcription antitermination protein NusB</fullName>
    </recommendedName>
    <alternativeName>
        <fullName evidence="6">Antitermination factor NusB</fullName>
    </alternativeName>
</protein>
<dbReference type="InterPro" id="IPR011605">
    <property type="entry name" value="NusB_fam"/>
</dbReference>
<dbReference type="Pfam" id="PF01029">
    <property type="entry name" value="NusB"/>
    <property type="match status" value="1"/>
</dbReference>
<dbReference type="GO" id="GO:0031564">
    <property type="term" value="P:transcription antitermination"/>
    <property type="evidence" value="ECO:0007669"/>
    <property type="project" value="UniProtKB-KW"/>
</dbReference>
<gene>
    <name evidence="6" type="primary">nusB</name>
    <name evidence="9" type="ORF">CAT723_08850</name>
</gene>
<feature type="compositionally biased region" description="Acidic residues" evidence="7">
    <location>
        <begin position="231"/>
        <end position="242"/>
    </location>
</feature>
<name>A0AAV5GA50_CORAM</name>
<sequence length="263" mass="28962">MTEEHSNNAPETPETPEARAEASAESTATSQRVPKLRRHGARYRARRRAADIMYEAENRDMDPVAIVEDRIKLAREDEHGVAPIAEYTKVLVTGVAEELDTIDSTIERYLAEDWELYRIPAVDRAIMRVAVWELLYNSEEIDLATAVSEGVELASEYSTDAAAPYINAVLDDVAHSRSEDNPMNVEAEAEELAEADESADADEFESADLDLEETPEEPREADSENSVAPEGSEEPGESEVPETPETPETPGTPQAGTESNSQQ</sequence>
<dbReference type="HAMAP" id="MF_00073">
    <property type="entry name" value="NusB"/>
    <property type="match status" value="1"/>
</dbReference>
<dbReference type="SUPFAM" id="SSF48013">
    <property type="entry name" value="NusB-like"/>
    <property type="match status" value="1"/>
</dbReference>
<feature type="region of interest" description="Disordered" evidence="7">
    <location>
        <begin position="187"/>
        <end position="263"/>
    </location>
</feature>
<dbReference type="GO" id="GO:0003723">
    <property type="term" value="F:RNA binding"/>
    <property type="evidence" value="ECO:0007669"/>
    <property type="project" value="UniProtKB-UniRule"/>
</dbReference>
<evidence type="ECO:0000256" key="7">
    <source>
        <dbReference type="SAM" id="MobiDB-lite"/>
    </source>
</evidence>
<evidence type="ECO:0000256" key="4">
    <source>
        <dbReference type="ARBA" id="ARBA00023015"/>
    </source>
</evidence>
<organism evidence="9 10">
    <name type="scientific">Corynebacterium ammoniagenes</name>
    <name type="common">Brevibacterium ammoniagenes</name>
    <dbReference type="NCBI Taxonomy" id="1697"/>
    <lineage>
        <taxon>Bacteria</taxon>
        <taxon>Bacillati</taxon>
        <taxon>Actinomycetota</taxon>
        <taxon>Actinomycetes</taxon>
        <taxon>Mycobacteriales</taxon>
        <taxon>Corynebacteriaceae</taxon>
        <taxon>Corynebacterium</taxon>
    </lineage>
</organism>
<dbReference type="PANTHER" id="PTHR11078">
    <property type="entry name" value="N UTILIZATION SUBSTANCE PROTEIN B-RELATED"/>
    <property type="match status" value="1"/>
</dbReference>
<evidence type="ECO:0000256" key="6">
    <source>
        <dbReference type="HAMAP-Rule" id="MF_00073"/>
    </source>
</evidence>
<accession>A0AAV5GA50</accession>
<dbReference type="NCBIfam" id="TIGR01951">
    <property type="entry name" value="nusB"/>
    <property type="match status" value="1"/>
</dbReference>
<dbReference type="GO" id="GO:0005829">
    <property type="term" value="C:cytosol"/>
    <property type="evidence" value="ECO:0007669"/>
    <property type="project" value="TreeGrafter"/>
</dbReference>
<evidence type="ECO:0000256" key="2">
    <source>
        <dbReference type="ARBA" id="ARBA00022814"/>
    </source>
</evidence>
<dbReference type="PANTHER" id="PTHR11078:SF3">
    <property type="entry name" value="ANTITERMINATION NUSB DOMAIN-CONTAINING PROTEIN"/>
    <property type="match status" value="1"/>
</dbReference>
<dbReference type="Proteomes" id="UP001054925">
    <property type="component" value="Unassembled WGS sequence"/>
</dbReference>
<dbReference type="EMBL" id="BQKK01000001">
    <property type="protein sequence ID" value="GJN42406.1"/>
    <property type="molecule type" value="Genomic_DNA"/>
</dbReference>
<dbReference type="CDD" id="cd00447">
    <property type="entry name" value="NusB_Sun"/>
    <property type="match status" value="1"/>
</dbReference>
<comment type="similarity">
    <text evidence="1 6">Belongs to the NusB family.</text>
</comment>
<evidence type="ECO:0000259" key="8">
    <source>
        <dbReference type="Pfam" id="PF01029"/>
    </source>
</evidence>